<dbReference type="CDD" id="cd00397">
    <property type="entry name" value="DNA_BRE_C"/>
    <property type="match status" value="1"/>
</dbReference>
<feature type="domain" description="Core-binding (CB)" evidence="6">
    <location>
        <begin position="1"/>
        <end position="81"/>
    </location>
</feature>
<name>A0ABY5Z9F6_9ACTN</name>
<dbReference type="InterPro" id="IPR044068">
    <property type="entry name" value="CB"/>
</dbReference>
<accession>A0ABY5Z9F6</accession>
<dbReference type="PROSITE" id="PS51900">
    <property type="entry name" value="CB"/>
    <property type="match status" value="1"/>
</dbReference>
<dbReference type="InterPro" id="IPR011010">
    <property type="entry name" value="DNA_brk_join_enz"/>
</dbReference>
<evidence type="ECO:0000313" key="7">
    <source>
        <dbReference type="EMBL" id="UWZ37452.1"/>
    </source>
</evidence>
<comment type="similarity">
    <text evidence="1">Belongs to the 'phage' integrase family.</text>
</comment>
<keyword evidence="3" id="KW-0233">DNA recombination</keyword>
<evidence type="ECO:0000259" key="6">
    <source>
        <dbReference type="PROSITE" id="PS51900"/>
    </source>
</evidence>
<dbReference type="EMBL" id="CP073721">
    <property type="protein sequence ID" value="UWZ37452.1"/>
    <property type="molecule type" value="Genomic_DNA"/>
</dbReference>
<dbReference type="InterPro" id="IPR002104">
    <property type="entry name" value="Integrase_catalytic"/>
</dbReference>
<evidence type="ECO:0000259" key="5">
    <source>
        <dbReference type="PROSITE" id="PS51898"/>
    </source>
</evidence>
<dbReference type="InterPro" id="IPR050090">
    <property type="entry name" value="Tyrosine_recombinase_XerCD"/>
</dbReference>
<dbReference type="InterPro" id="IPR013762">
    <property type="entry name" value="Integrase-like_cat_sf"/>
</dbReference>
<keyword evidence="8" id="KW-1185">Reference proteome</keyword>
<evidence type="ECO:0000313" key="8">
    <source>
        <dbReference type="Proteomes" id="UP001058271"/>
    </source>
</evidence>
<reference evidence="7" key="1">
    <citation type="submission" date="2021-04" db="EMBL/GenBank/DDBJ databases">
        <title>Biosynthetic gene clusters of Dactylosporangioum roseum.</title>
        <authorList>
            <person name="Hartkoorn R.C."/>
            <person name="Beaudoing E."/>
            <person name="Hot D."/>
            <person name="Moureu S."/>
        </authorList>
    </citation>
    <scope>NUCLEOTIDE SEQUENCE</scope>
    <source>
        <strain evidence="7">NRRL B-16295</strain>
    </source>
</reference>
<evidence type="ECO:0000256" key="1">
    <source>
        <dbReference type="ARBA" id="ARBA00008857"/>
    </source>
</evidence>
<dbReference type="SUPFAM" id="SSF56349">
    <property type="entry name" value="DNA breaking-rejoining enzymes"/>
    <property type="match status" value="1"/>
</dbReference>
<feature type="domain" description="Tyr recombinase" evidence="5">
    <location>
        <begin position="103"/>
        <end position="266"/>
    </location>
</feature>
<organism evidence="7 8">
    <name type="scientific">Dactylosporangium roseum</name>
    <dbReference type="NCBI Taxonomy" id="47989"/>
    <lineage>
        <taxon>Bacteria</taxon>
        <taxon>Bacillati</taxon>
        <taxon>Actinomycetota</taxon>
        <taxon>Actinomycetes</taxon>
        <taxon>Micromonosporales</taxon>
        <taxon>Micromonosporaceae</taxon>
        <taxon>Dactylosporangium</taxon>
    </lineage>
</organism>
<dbReference type="PANTHER" id="PTHR30349">
    <property type="entry name" value="PHAGE INTEGRASE-RELATED"/>
    <property type="match status" value="1"/>
</dbReference>
<dbReference type="Proteomes" id="UP001058271">
    <property type="component" value="Chromosome"/>
</dbReference>
<evidence type="ECO:0000256" key="2">
    <source>
        <dbReference type="ARBA" id="ARBA00023125"/>
    </source>
</evidence>
<gene>
    <name evidence="7" type="ORF">Drose_04005</name>
</gene>
<evidence type="ECO:0000256" key="4">
    <source>
        <dbReference type="PROSITE-ProRule" id="PRU01248"/>
    </source>
</evidence>
<dbReference type="Pfam" id="PF00589">
    <property type="entry name" value="Phage_integrase"/>
    <property type="match status" value="1"/>
</dbReference>
<dbReference type="PANTHER" id="PTHR30349:SF41">
    <property type="entry name" value="INTEGRASE_RECOMBINASE PROTEIN MJ0367-RELATED"/>
    <property type="match status" value="1"/>
</dbReference>
<dbReference type="Gene3D" id="1.10.443.10">
    <property type="entry name" value="Intergrase catalytic core"/>
    <property type="match status" value="1"/>
</dbReference>
<dbReference type="PROSITE" id="PS51898">
    <property type="entry name" value="TYR_RECOMBINASE"/>
    <property type="match status" value="1"/>
</dbReference>
<protein>
    <submittedName>
        <fullName evidence="7">Tyrosine-type recombinase/integrase</fullName>
    </submittedName>
</protein>
<proteinExistence type="inferred from homology"/>
<sequence length="274" mass="30475">MSDLIDEHLEWCEEIGLSPNTISMRGYVLRDIDRHLVSIGVVDGVEAARPSEIRHFISTKNSRAWRHNIRNHLNAFFVWATVEAEILDWSPMGKVPRVRVPARVPKPVDGHLLNRIVEESIPVWRLVAILGGWAGLRDCEIARLSPADVGVESLRILGKGDKIGEVDLHPKVRNELDRYLGEEPYVVQAGGRADPRWISRRGGEYYKTLTGKRITPHMFRHSFITGVLAATGNLATAQAAARHSSITSTVGYAALVNGERRRGILALPDHADPA</sequence>
<dbReference type="RefSeq" id="WP_260726809.1">
    <property type="nucleotide sequence ID" value="NZ_BAAABS010000073.1"/>
</dbReference>
<evidence type="ECO:0000256" key="3">
    <source>
        <dbReference type="ARBA" id="ARBA00023172"/>
    </source>
</evidence>
<keyword evidence="2 4" id="KW-0238">DNA-binding</keyword>